<dbReference type="EMBL" id="KK198762">
    <property type="protein sequence ID" value="KCW53381.1"/>
    <property type="molecule type" value="Genomic_DNA"/>
</dbReference>
<dbReference type="InParanoid" id="A0A059AI85"/>
<evidence type="ECO:0000313" key="1">
    <source>
        <dbReference type="EMBL" id="KCW53381.1"/>
    </source>
</evidence>
<name>A0A059AI85_EUCGR</name>
<dbReference type="AlphaFoldDB" id="A0A059AI85"/>
<accession>A0A059AI85</accession>
<dbReference type="Gramene" id="KCW53381">
    <property type="protein sequence ID" value="KCW53381"/>
    <property type="gene ID" value="EUGRSUZ_J02612"/>
</dbReference>
<proteinExistence type="predicted"/>
<gene>
    <name evidence="1" type="ORF">EUGRSUZ_J02612</name>
</gene>
<reference evidence="1" key="1">
    <citation type="submission" date="2013-07" db="EMBL/GenBank/DDBJ databases">
        <title>The genome of Eucalyptus grandis.</title>
        <authorList>
            <person name="Schmutz J."/>
            <person name="Hayes R."/>
            <person name="Myburg A."/>
            <person name="Tuskan G."/>
            <person name="Grattapaglia D."/>
            <person name="Rokhsar D.S."/>
        </authorList>
    </citation>
    <scope>NUCLEOTIDE SEQUENCE</scope>
    <source>
        <tissue evidence="1">Leaf extractions</tissue>
    </source>
</reference>
<sequence length="81" mass="9070">MRKGKHRHIMPRNPFGIFIHRRGRGGILARTGNHRPSRIAAVDGSHLRSRGSRFGKENLDPLAHSQQVGKFANGLHPDKFG</sequence>
<organism evidence="1">
    <name type="scientific">Eucalyptus grandis</name>
    <name type="common">Flooded gum</name>
    <dbReference type="NCBI Taxonomy" id="71139"/>
    <lineage>
        <taxon>Eukaryota</taxon>
        <taxon>Viridiplantae</taxon>
        <taxon>Streptophyta</taxon>
        <taxon>Embryophyta</taxon>
        <taxon>Tracheophyta</taxon>
        <taxon>Spermatophyta</taxon>
        <taxon>Magnoliopsida</taxon>
        <taxon>eudicotyledons</taxon>
        <taxon>Gunneridae</taxon>
        <taxon>Pentapetalae</taxon>
        <taxon>rosids</taxon>
        <taxon>malvids</taxon>
        <taxon>Myrtales</taxon>
        <taxon>Myrtaceae</taxon>
        <taxon>Myrtoideae</taxon>
        <taxon>Eucalypteae</taxon>
        <taxon>Eucalyptus</taxon>
    </lineage>
</organism>
<protein>
    <submittedName>
        <fullName evidence="1">Uncharacterized protein</fullName>
    </submittedName>
</protein>